<comment type="caution">
    <text evidence="1">The sequence shown here is derived from an EMBL/GenBank/DDBJ whole genome shotgun (WGS) entry which is preliminary data.</text>
</comment>
<evidence type="ECO:0000313" key="2">
    <source>
        <dbReference type="Proteomes" id="UP000018949"/>
    </source>
</evidence>
<name>W4RVP5_9BACI</name>
<protein>
    <submittedName>
        <fullName evidence="1">Uncharacterized protein</fullName>
    </submittedName>
</protein>
<accession>W4RVP5</accession>
<proteinExistence type="predicted"/>
<keyword evidence="2" id="KW-1185">Reference proteome</keyword>
<dbReference type="Proteomes" id="UP000018949">
    <property type="component" value="Unassembled WGS sequence"/>
</dbReference>
<reference evidence="1 2" key="1">
    <citation type="submission" date="2013-12" db="EMBL/GenBank/DDBJ databases">
        <title>NBRP : Genome information of microbial organism related human and environment.</title>
        <authorList>
            <person name="Hattori M."/>
            <person name="Oshima K."/>
            <person name="Inaba H."/>
            <person name="Suda W."/>
            <person name="Sakamoto M."/>
            <person name="Iino T."/>
            <person name="Kitahara M."/>
            <person name="Oshida Y."/>
            <person name="Iida T."/>
            <person name="Kudo T."/>
            <person name="Itoh T."/>
            <person name="Ahmed I."/>
            <person name="Ohkuma M."/>
        </authorList>
    </citation>
    <scope>NUCLEOTIDE SEQUENCE [LARGE SCALE GENOMIC DNA]</scope>
    <source>
        <strain evidence="1 2">JCM 21738</strain>
    </source>
</reference>
<dbReference type="eggNOG" id="ENOG502ZKSD">
    <property type="taxonomic scope" value="Bacteria"/>
</dbReference>
<dbReference type="EMBL" id="BAUW01000173">
    <property type="protein sequence ID" value="GAE48376.1"/>
    <property type="molecule type" value="Genomic_DNA"/>
</dbReference>
<dbReference type="AlphaFoldDB" id="W4RVP5"/>
<sequence length="104" mass="12547">MTTVESEREIEGVEVEIPKINQEQRNKLADFLNQYQVRLTMKEGWTSDYPSEQFTFRVVYKNGDTQIFTFEREVFVSTRIYQIVNAPLDYNWIQKFERELHSND</sequence>
<dbReference type="RefSeq" id="WP_023614519.1">
    <property type="nucleotide sequence ID" value="NZ_BAUW01000173.1"/>
</dbReference>
<evidence type="ECO:0000313" key="1">
    <source>
        <dbReference type="EMBL" id="GAE48376.1"/>
    </source>
</evidence>
<organism evidence="1 2">
    <name type="scientific">Mesobacillus boroniphilus JCM 21738</name>
    <dbReference type="NCBI Taxonomy" id="1294265"/>
    <lineage>
        <taxon>Bacteria</taxon>
        <taxon>Bacillati</taxon>
        <taxon>Bacillota</taxon>
        <taxon>Bacilli</taxon>
        <taxon>Bacillales</taxon>
        <taxon>Bacillaceae</taxon>
        <taxon>Mesobacillus</taxon>
    </lineage>
</organism>
<gene>
    <name evidence="1" type="ORF">JCM21738_5492</name>
</gene>